<dbReference type="InterPro" id="IPR007367">
    <property type="entry name" value="DUF433"/>
</dbReference>
<dbReference type="InterPro" id="IPR048708">
    <property type="entry name" value="VapB45-like_HTH"/>
</dbReference>
<dbReference type="Proteomes" id="UP000321548">
    <property type="component" value="Unassembled WGS sequence"/>
</dbReference>
<dbReference type="RefSeq" id="WP_147703507.1">
    <property type="nucleotide sequence ID" value="NZ_VDUY01000002.1"/>
</dbReference>
<dbReference type="OrthoDB" id="940717at2"/>
<proteinExistence type="predicted"/>
<reference evidence="2 3" key="1">
    <citation type="submission" date="2019-06" db="EMBL/GenBank/DDBJ databases">
        <title>Quisquiliibacterium sp. nov., isolated from a maize field.</title>
        <authorList>
            <person name="Lin S.-Y."/>
            <person name="Tsai C.-F."/>
            <person name="Young C.-C."/>
        </authorList>
    </citation>
    <scope>NUCLEOTIDE SEQUENCE [LARGE SCALE GENOMIC DNA]</scope>
    <source>
        <strain evidence="2 3">CC-CFT501</strain>
    </source>
</reference>
<dbReference type="AlphaFoldDB" id="A0A5C8P0W6"/>
<evidence type="ECO:0000259" key="1">
    <source>
        <dbReference type="Pfam" id="PF21321"/>
    </source>
</evidence>
<sequence>MDGNLFDIGLYTIADAARLVRIPTREVARWMFGYEYTRGEERRRVLPVAGEQHMVDDQRALSFFELLELRLIRELRQHGVSLQAIRLAVQRAKEEHDHPHPFVIRSIATDGRSIFAEAAHATDDQPLLDLLKKQYAMSQVIKDSLVAGVVFGDDGVARAWHPVPKDRVIILDPRRSFGKPIIDAAGVPTWTLFDAYVAEGRDVARVARIYEVSREAVTKAVAFESNLLH</sequence>
<accession>A0A5C8P0W6</accession>
<dbReference type="Pfam" id="PF21321">
    <property type="entry name" value="HTH_66"/>
    <property type="match status" value="1"/>
</dbReference>
<comment type="caution">
    <text evidence="2">The sequence shown here is derived from an EMBL/GenBank/DDBJ whole genome shotgun (WGS) entry which is preliminary data.</text>
</comment>
<organism evidence="2 3">
    <name type="scientific">Zeimonas arvi</name>
    <dbReference type="NCBI Taxonomy" id="2498847"/>
    <lineage>
        <taxon>Bacteria</taxon>
        <taxon>Pseudomonadati</taxon>
        <taxon>Pseudomonadota</taxon>
        <taxon>Betaproteobacteria</taxon>
        <taxon>Burkholderiales</taxon>
        <taxon>Burkholderiaceae</taxon>
        <taxon>Zeimonas</taxon>
    </lineage>
</organism>
<feature type="domain" description="Putative antitoxin VapB45-like DNA-binding HTH" evidence="1">
    <location>
        <begin position="10"/>
        <end position="88"/>
    </location>
</feature>
<name>A0A5C8P0W6_9BURK</name>
<dbReference type="Pfam" id="PF04255">
    <property type="entry name" value="DUF433"/>
    <property type="match status" value="1"/>
</dbReference>
<evidence type="ECO:0000313" key="2">
    <source>
        <dbReference type="EMBL" id="TXL67259.1"/>
    </source>
</evidence>
<keyword evidence="3" id="KW-1185">Reference proteome</keyword>
<dbReference type="EMBL" id="VDUY01000002">
    <property type="protein sequence ID" value="TXL67259.1"/>
    <property type="molecule type" value="Genomic_DNA"/>
</dbReference>
<gene>
    <name evidence="2" type="ORF">FHP08_06530</name>
</gene>
<evidence type="ECO:0000313" key="3">
    <source>
        <dbReference type="Proteomes" id="UP000321548"/>
    </source>
</evidence>
<protein>
    <submittedName>
        <fullName evidence="2">DUF433 domain-containing protein</fullName>
    </submittedName>
</protein>